<gene>
    <name evidence="1" type="ORF">HRR80_009598</name>
</gene>
<evidence type="ECO:0000313" key="1">
    <source>
        <dbReference type="EMBL" id="KAJ8986314.1"/>
    </source>
</evidence>
<name>A0AAN6EJN4_EXODE</name>
<protein>
    <submittedName>
        <fullName evidence="1">Uncharacterized protein</fullName>
    </submittedName>
</protein>
<reference evidence="1" key="1">
    <citation type="submission" date="2023-01" db="EMBL/GenBank/DDBJ databases">
        <title>Exophiala dermititidis isolated from Cystic Fibrosis Patient.</title>
        <authorList>
            <person name="Kurbessoian T."/>
            <person name="Crocker A."/>
            <person name="Murante D."/>
            <person name="Hogan D.A."/>
            <person name="Stajich J.E."/>
        </authorList>
    </citation>
    <scope>NUCLEOTIDE SEQUENCE</scope>
    <source>
        <strain evidence="1">Ex8</strain>
    </source>
</reference>
<dbReference type="Proteomes" id="UP001161757">
    <property type="component" value="Unassembled WGS sequence"/>
</dbReference>
<organism evidence="1 2">
    <name type="scientific">Exophiala dermatitidis</name>
    <name type="common">Black yeast-like fungus</name>
    <name type="synonym">Wangiella dermatitidis</name>
    <dbReference type="NCBI Taxonomy" id="5970"/>
    <lineage>
        <taxon>Eukaryota</taxon>
        <taxon>Fungi</taxon>
        <taxon>Dikarya</taxon>
        <taxon>Ascomycota</taxon>
        <taxon>Pezizomycotina</taxon>
        <taxon>Eurotiomycetes</taxon>
        <taxon>Chaetothyriomycetidae</taxon>
        <taxon>Chaetothyriales</taxon>
        <taxon>Herpotrichiellaceae</taxon>
        <taxon>Exophiala</taxon>
    </lineage>
</organism>
<evidence type="ECO:0000313" key="2">
    <source>
        <dbReference type="Proteomes" id="UP001161757"/>
    </source>
</evidence>
<comment type="caution">
    <text evidence="1">The sequence shown here is derived from an EMBL/GenBank/DDBJ whole genome shotgun (WGS) entry which is preliminary data.</text>
</comment>
<accession>A0AAN6EJN4</accession>
<dbReference type="EMBL" id="JAJGCB010000046">
    <property type="protein sequence ID" value="KAJ8986314.1"/>
    <property type="molecule type" value="Genomic_DNA"/>
</dbReference>
<proteinExistence type="predicted"/>
<dbReference type="AlphaFoldDB" id="A0AAN6EJN4"/>
<sequence>MTGCRRDERKKPAIPTIVSRESYAWARAMSPWPVPQTSLLHIQVCGTFARQKSITPSHAEMTRRGKILSSSTANDVTNSYSTYFFCLQHQEKERHLSQNVAHKGLAQWVDLSKGLTLDLTPVSSELLTP</sequence>